<sequence>MSAANEYCFAVTTYSSPEATRNIINLLCHYLPSSIKLYYKKRKRIKKQNKTKTNQIGRYFSMLDHPETLLLLWLCLYS</sequence>
<dbReference type="VEuPathDB" id="FungiDB:BCV72DRAFT_237476"/>
<name>A0A1X0QLR0_RHIZD</name>
<gene>
    <name evidence="1" type="ORF">BCV72DRAFT_237476</name>
</gene>
<dbReference type="EMBL" id="KV922377">
    <property type="protein sequence ID" value="ORE00686.1"/>
    <property type="molecule type" value="Genomic_DNA"/>
</dbReference>
<protein>
    <submittedName>
        <fullName evidence="1">Uncharacterized protein</fullName>
    </submittedName>
</protein>
<dbReference type="Proteomes" id="UP000242414">
    <property type="component" value="Unassembled WGS sequence"/>
</dbReference>
<dbReference type="AlphaFoldDB" id="A0A1X0QLR0"/>
<evidence type="ECO:0000313" key="1">
    <source>
        <dbReference type="EMBL" id="ORE00686.1"/>
    </source>
</evidence>
<accession>A0A1X0QLR0</accession>
<proteinExistence type="predicted"/>
<reference evidence="1" key="1">
    <citation type="journal article" date="2016" name="Proc. Natl. Acad. Sci. U.S.A.">
        <title>Lipid metabolic changes in an early divergent fungus govern the establishment of a mutualistic symbiosis with endobacteria.</title>
        <authorList>
            <person name="Lastovetsky O.A."/>
            <person name="Gaspar M.L."/>
            <person name="Mondo S.J."/>
            <person name="LaButti K.M."/>
            <person name="Sandor L."/>
            <person name="Grigoriev I.V."/>
            <person name="Henry S.A."/>
            <person name="Pawlowska T.E."/>
        </authorList>
    </citation>
    <scope>NUCLEOTIDE SEQUENCE [LARGE SCALE GENOMIC DNA]</scope>
    <source>
        <strain evidence="1">ATCC 52814</strain>
    </source>
</reference>
<organism evidence="1">
    <name type="scientific">Rhizopus microsporus var. microsporus</name>
    <dbReference type="NCBI Taxonomy" id="86635"/>
    <lineage>
        <taxon>Eukaryota</taxon>
        <taxon>Fungi</taxon>
        <taxon>Fungi incertae sedis</taxon>
        <taxon>Mucoromycota</taxon>
        <taxon>Mucoromycotina</taxon>
        <taxon>Mucoromycetes</taxon>
        <taxon>Mucorales</taxon>
        <taxon>Mucorineae</taxon>
        <taxon>Rhizopodaceae</taxon>
        <taxon>Rhizopus</taxon>
    </lineage>
</organism>